<dbReference type="InterPro" id="IPR020471">
    <property type="entry name" value="AKR"/>
</dbReference>
<gene>
    <name evidence="6" type="ORF">PYX00_011364</name>
</gene>
<feature type="active site" description="Proton donor" evidence="2">
    <location>
        <position position="52"/>
    </location>
</feature>
<dbReference type="PROSITE" id="PS00062">
    <property type="entry name" value="ALDOKETO_REDUCTASE_2"/>
    <property type="match status" value="1"/>
</dbReference>
<dbReference type="Pfam" id="PF00248">
    <property type="entry name" value="Aldo_ket_red"/>
    <property type="match status" value="1"/>
</dbReference>
<comment type="caution">
    <text evidence="6">The sequence shown here is derived from an EMBL/GenBank/DDBJ whole genome shotgun (WGS) entry which is preliminary data.</text>
</comment>
<organism evidence="6">
    <name type="scientific">Menopon gallinae</name>
    <name type="common">poultry shaft louse</name>
    <dbReference type="NCBI Taxonomy" id="328185"/>
    <lineage>
        <taxon>Eukaryota</taxon>
        <taxon>Metazoa</taxon>
        <taxon>Ecdysozoa</taxon>
        <taxon>Arthropoda</taxon>
        <taxon>Hexapoda</taxon>
        <taxon>Insecta</taxon>
        <taxon>Pterygota</taxon>
        <taxon>Neoptera</taxon>
        <taxon>Paraneoptera</taxon>
        <taxon>Psocodea</taxon>
        <taxon>Troctomorpha</taxon>
        <taxon>Phthiraptera</taxon>
        <taxon>Amblycera</taxon>
        <taxon>Menoponidae</taxon>
        <taxon>Menopon</taxon>
    </lineage>
</organism>
<evidence type="ECO:0000256" key="1">
    <source>
        <dbReference type="ARBA" id="ARBA00023002"/>
    </source>
</evidence>
<dbReference type="PANTHER" id="PTHR11732">
    <property type="entry name" value="ALDO/KETO REDUCTASE"/>
    <property type="match status" value="1"/>
</dbReference>
<dbReference type="AlphaFoldDB" id="A0AAW2H7E7"/>
<dbReference type="InterPro" id="IPR023210">
    <property type="entry name" value="NADP_OxRdtase_dom"/>
</dbReference>
<dbReference type="GO" id="GO:0016616">
    <property type="term" value="F:oxidoreductase activity, acting on the CH-OH group of donors, NAD or NADP as acceptor"/>
    <property type="evidence" value="ECO:0007669"/>
    <property type="project" value="UniProtKB-ARBA"/>
</dbReference>
<dbReference type="PRINTS" id="PR00069">
    <property type="entry name" value="ALDKETRDTASE"/>
</dbReference>
<feature type="domain" description="NADP-dependent oxidoreductase" evidence="5">
    <location>
        <begin position="18"/>
        <end position="289"/>
    </location>
</feature>
<evidence type="ECO:0000256" key="2">
    <source>
        <dbReference type="PIRSR" id="PIRSR000097-1"/>
    </source>
</evidence>
<dbReference type="InterPro" id="IPR036812">
    <property type="entry name" value="NAD(P)_OxRdtase_dom_sf"/>
</dbReference>
<dbReference type="InterPro" id="IPR018170">
    <property type="entry name" value="Aldo/ket_reductase_CS"/>
</dbReference>
<proteinExistence type="predicted"/>
<evidence type="ECO:0000313" key="6">
    <source>
        <dbReference type="EMBL" id="KAL0265650.1"/>
    </source>
</evidence>
<keyword evidence="1" id="KW-0560">Oxidoreductase</keyword>
<protein>
    <recommendedName>
        <fullName evidence="5">NADP-dependent oxidoreductase domain-containing protein</fullName>
    </recommendedName>
</protein>
<name>A0AAW2H7E7_9NEOP</name>
<reference evidence="6" key="1">
    <citation type="journal article" date="2024" name="Gigascience">
        <title>Chromosome-level genome of the poultry shaft louse Menopon gallinae provides insight into the host-switching and adaptive evolution of parasitic lice.</title>
        <authorList>
            <person name="Xu Y."/>
            <person name="Ma L."/>
            <person name="Liu S."/>
            <person name="Liang Y."/>
            <person name="Liu Q."/>
            <person name="He Z."/>
            <person name="Tian L."/>
            <person name="Duan Y."/>
            <person name="Cai W."/>
            <person name="Li H."/>
            <person name="Song F."/>
        </authorList>
    </citation>
    <scope>NUCLEOTIDE SEQUENCE</scope>
    <source>
        <strain evidence="6">Cailab_2023a</strain>
    </source>
</reference>
<evidence type="ECO:0000259" key="5">
    <source>
        <dbReference type="Pfam" id="PF00248"/>
    </source>
</evidence>
<dbReference type="PIRSF" id="PIRSF000097">
    <property type="entry name" value="AKR"/>
    <property type="match status" value="1"/>
</dbReference>
<dbReference type="FunFam" id="3.20.20.100:FF:000002">
    <property type="entry name" value="2,5-diketo-D-gluconic acid reductase A"/>
    <property type="match status" value="1"/>
</dbReference>
<feature type="site" description="Lowers pKa of active site Tyr" evidence="4">
    <location>
        <position position="81"/>
    </location>
</feature>
<evidence type="ECO:0000256" key="3">
    <source>
        <dbReference type="PIRSR" id="PIRSR000097-2"/>
    </source>
</evidence>
<dbReference type="Gene3D" id="3.20.20.100">
    <property type="entry name" value="NADP-dependent oxidoreductase domain"/>
    <property type="match status" value="1"/>
</dbReference>
<sequence>MAINKKFTLNSGYEMPAVGLGTWRIVGQEDVRSALRSAVSVGYRHIDTAYIYKNEQDIGAALAELFSEGCVRREDVFVTSKMWCTQHRDPEKALDSSLRRLGLKYLDLYLIHYPVTIKTDENGDEVLDESGKQVIEEFDAVGLWRKMEDLLATGKVRSIGVSNFGVHNLGKVLGSCSTRPAAAQFEVHPYLKQKELLRLCRENGILAISFSSLGSAEGYSKDAPSLRKDETITSIGKRYGKSVPQVILSYLVQQDIAVIPKSKDPNHQRENRELFELKEEDIREIDNISICHRFVKPEYLGKDAFK</sequence>
<feature type="binding site" evidence="3">
    <location>
        <position position="112"/>
    </location>
    <ligand>
        <name>substrate</name>
    </ligand>
</feature>
<dbReference type="SUPFAM" id="SSF51430">
    <property type="entry name" value="NAD(P)-linked oxidoreductase"/>
    <property type="match status" value="1"/>
</dbReference>
<evidence type="ECO:0000256" key="4">
    <source>
        <dbReference type="PIRSR" id="PIRSR000097-3"/>
    </source>
</evidence>
<dbReference type="PROSITE" id="PS00798">
    <property type="entry name" value="ALDOKETO_REDUCTASE_1"/>
    <property type="match status" value="1"/>
</dbReference>
<dbReference type="EMBL" id="JARGDH010000006">
    <property type="protein sequence ID" value="KAL0265650.1"/>
    <property type="molecule type" value="Genomic_DNA"/>
</dbReference>
<accession>A0AAW2H7E7</accession>